<dbReference type="EMBL" id="DF830081">
    <property type="protein sequence ID" value="GAK66677.1"/>
    <property type="molecule type" value="Genomic_DNA"/>
</dbReference>
<dbReference type="Pfam" id="PF10584">
    <property type="entry name" value="Proteasome_A_N"/>
    <property type="match status" value="1"/>
</dbReference>
<keyword evidence="4" id="KW-0963">Cytoplasm</keyword>
<dbReference type="CDD" id="cd03751">
    <property type="entry name" value="proteasome_alpha_type_3"/>
    <property type="match status" value="1"/>
</dbReference>
<keyword evidence="10" id="KW-1185">Reference proteome</keyword>
<evidence type="ECO:0000256" key="3">
    <source>
        <dbReference type="ARBA" id="ARBA00004496"/>
    </source>
</evidence>
<dbReference type="HOGENOM" id="CLU_035750_0_0_1"/>
<dbReference type="FunFam" id="3.60.20.10:FF:000007">
    <property type="entry name" value="Proteasome subunit alpha type"/>
    <property type="match status" value="1"/>
</dbReference>
<dbReference type="PROSITE" id="PS00388">
    <property type="entry name" value="PROTEASOME_ALPHA_1"/>
    <property type="match status" value="1"/>
</dbReference>
<reference evidence="9" key="1">
    <citation type="submission" date="2014-07" db="EMBL/GenBank/DDBJ databases">
        <title>Draft genome sequence of the yeast Pseudozyma antarctica JCM 10317 known as a producer of lipase B which used in a wide range of industrial applications.</title>
        <authorList>
            <person name="Morita T."/>
            <person name="Saika A."/>
            <person name="Koike H."/>
        </authorList>
    </citation>
    <scope>NUCLEOTIDE SEQUENCE</scope>
    <source>
        <strain evidence="9">JCM 10317</strain>
    </source>
</reference>
<dbReference type="InterPro" id="IPR023332">
    <property type="entry name" value="Proteasome_alpha-type"/>
</dbReference>
<evidence type="ECO:0000259" key="8">
    <source>
        <dbReference type="PROSITE" id="PS00388"/>
    </source>
</evidence>
<feature type="domain" description="Proteasome alpha-type subunits" evidence="8">
    <location>
        <begin position="84"/>
        <end position="106"/>
    </location>
</feature>
<dbReference type="Proteomes" id="UP000053758">
    <property type="component" value="Unassembled WGS sequence"/>
</dbReference>
<evidence type="ECO:0000256" key="1">
    <source>
        <dbReference type="ARBA" id="ARBA00002000"/>
    </source>
</evidence>
<dbReference type="InterPro" id="IPR000426">
    <property type="entry name" value="Proteasome_asu_N"/>
</dbReference>
<sequence>MRTPSLHLLPTSTTRAALIAPSHRARASIAHTDLRRAYVVPNATSFRATQPQRTVASPRLEHLGDASYAERIGLYTMASQGTGYDLSASTYSPDGRIFQIEYAAKATENAGTAIAIKTKTGVVVAVEKLVQSKLLVPGSNRRIYNVAPHIGIVSAGLIADGKHLASRARSEAVSHLDNYRFAAPVKTLADRVAYYVQAYTLYSSVRPFGVSAIIAGIDNIKGPQIYMIEPSGVFWGYNGCAVGKGRQLAKTEIEKLDLDTLSMQDAVEAAAKIIYKVHDDAKDKEFELELSWIGPESNGVHTAVPEDLRAEAISKAKEALDDEMED</sequence>
<evidence type="ECO:0000256" key="6">
    <source>
        <dbReference type="ARBA" id="ARBA00023242"/>
    </source>
</evidence>
<evidence type="ECO:0000256" key="7">
    <source>
        <dbReference type="PROSITE-ProRule" id="PRU00808"/>
    </source>
</evidence>
<dbReference type="GO" id="GO:0019773">
    <property type="term" value="C:proteasome core complex, alpha-subunit complex"/>
    <property type="evidence" value="ECO:0007669"/>
    <property type="project" value="UniProtKB-UniRule"/>
</dbReference>
<dbReference type="PROSITE" id="PS51475">
    <property type="entry name" value="PROTEASOME_ALPHA_2"/>
    <property type="match status" value="1"/>
</dbReference>
<dbReference type="GO" id="GO:0005737">
    <property type="term" value="C:cytoplasm"/>
    <property type="evidence" value="ECO:0007669"/>
    <property type="project" value="UniProtKB-SubCell"/>
</dbReference>
<evidence type="ECO:0000256" key="4">
    <source>
        <dbReference type="ARBA" id="ARBA00022490"/>
    </source>
</evidence>
<dbReference type="InterPro" id="IPR050115">
    <property type="entry name" value="Proteasome_alpha"/>
</dbReference>
<dbReference type="Gene3D" id="3.60.20.10">
    <property type="entry name" value="Glutamine Phosphoribosylpyrophosphate, subunit 1, domain 1"/>
    <property type="match status" value="1"/>
</dbReference>
<accession>A0A081CJ31</accession>
<dbReference type="SMART" id="SM00948">
    <property type="entry name" value="Proteasome_A_N"/>
    <property type="match status" value="1"/>
</dbReference>
<proteinExistence type="inferred from homology"/>
<dbReference type="GO" id="GO:0006511">
    <property type="term" value="P:ubiquitin-dependent protein catabolic process"/>
    <property type="evidence" value="ECO:0007669"/>
    <property type="project" value="InterPro"/>
</dbReference>
<dbReference type="SUPFAM" id="SSF56235">
    <property type="entry name" value="N-terminal nucleophile aminohydrolases (Ntn hydrolases)"/>
    <property type="match status" value="1"/>
</dbReference>
<keyword evidence="5 7" id="KW-0647">Proteasome</keyword>
<comment type="similarity">
    <text evidence="7">Belongs to the peptidase T1A family.</text>
</comment>
<keyword evidence="6" id="KW-0539">Nucleus</keyword>
<evidence type="ECO:0000256" key="2">
    <source>
        <dbReference type="ARBA" id="ARBA00004123"/>
    </source>
</evidence>
<name>A0A081CJ31_PSEA2</name>
<evidence type="ECO:0000313" key="9">
    <source>
        <dbReference type="EMBL" id="GAK66677.1"/>
    </source>
</evidence>
<protein>
    <submittedName>
        <fullName evidence="9">20S proteasome subunit</fullName>
    </submittedName>
</protein>
<dbReference type="PANTHER" id="PTHR11599">
    <property type="entry name" value="PROTEASOME SUBUNIT ALPHA/BETA"/>
    <property type="match status" value="1"/>
</dbReference>
<comment type="function">
    <text evidence="1">The proteasome is a multicatalytic proteinase complex which is characterized by its ability to cleave peptides with Arg, Phe, Tyr, Leu, and Glu adjacent to the leaving group at neutral or slightly basic pH. The proteasome has an ATP-dependent proteolytic activity.</text>
</comment>
<dbReference type="RefSeq" id="XP_014655092.1">
    <property type="nucleotide sequence ID" value="XM_014799606.1"/>
</dbReference>
<evidence type="ECO:0000313" key="10">
    <source>
        <dbReference type="Proteomes" id="UP000053758"/>
    </source>
</evidence>
<comment type="subcellular location">
    <subcellularLocation>
        <location evidence="3">Cytoplasm</location>
    </subcellularLocation>
    <subcellularLocation>
        <location evidence="2">Nucleus</location>
    </subcellularLocation>
</comment>
<dbReference type="InterPro" id="IPR029055">
    <property type="entry name" value="Ntn_hydrolases_N"/>
</dbReference>
<dbReference type="GO" id="GO:0005634">
    <property type="term" value="C:nucleus"/>
    <property type="evidence" value="ECO:0007669"/>
    <property type="project" value="UniProtKB-SubCell"/>
</dbReference>
<dbReference type="Pfam" id="PF00227">
    <property type="entry name" value="Proteasome"/>
    <property type="match status" value="1"/>
</dbReference>
<evidence type="ECO:0000256" key="5">
    <source>
        <dbReference type="ARBA" id="ARBA00022942"/>
    </source>
</evidence>
<organism evidence="9">
    <name type="scientific">Pseudozyma antarctica</name>
    <name type="common">Yeast</name>
    <name type="synonym">Candida antarctica</name>
    <dbReference type="NCBI Taxonomy" id="84753"/>
    <lineage>
        <taxon>Eukaryota</taxon>
        <taxon>Fungi</taxon>
        <taxon>Dikarya</taxon>
        <taxon>Basidiomycota</taxon>
        <taxon>Ustilaginomycotina</taxon>
        <taxon>Ustilaginomycetes</taxon>
        <taxon>Ustilaginales</taxon>
        <taxon>Ustilaginaceae</taxon>
        <taxon>Moesziomyces</taxon>
    </lineage>
</organism>
<dbReference type="InterPro" id="IPR001353">
    <property type="entry name" value="Proteasome_sua/b"/>
</dbReference>
<dbReference type="GeneID" id="26305783"/>
<dbReference type="AlphaFoldDB" id="A0A081CJ31"/>
<gene>
    <name evidence="9" type="ORF">PAN0_014d4900</name>
</gene>